<sequence length="129" mass="14749">MQLLPSSIEDVDTESNANINHPQEEFSPTAQLAVLQAQVAVSDKNERLKDFIARFNRATLEIKVLQMSCVITTMMSGTQSRPFMMSLSKNPSDMMHELLRKGDKYVDAEEAYFITKGMKYRKEPESNKR</sequence>
<dbReference type="Proteomes" id="UP001604336">
    <property type="component" value="Unassembled WGS sequence"/>
</dbReference>
<protein>
    <submittedName>
        <fullName evidence="1">Uncharacterized protein</fullName>
    </submittedName>
</protein>
<dbReference type="AlphaFoldDB" id="A0ABD1PDD5"/>
<reference evidence="2" key="1">
    <citation type="submission" date="2024-07" db="EMBL/GenBank/DDBJ databases">
        <title>Two chromosome-level genome assemblies of Korean endemic species Abeliophyllum distichum and Forsythia ovata (Oleaceae).</title>
        <authorList>
            <person name="Jang H."/>
        </authorList>
    </citation>
    <scope>NUCLEOTIDE SEQUENCE [LARGE SCALE GENOMIC DNA]</scope>
</reference>
<name>A0ABD1PDD5_9LAMI</name>
<dbReference type="EMBL" id="JBFOLK010000014">
    <property type="protein sequence ID" value="KAL2461911.1"/>
    <property type="molecule type" value="Genomic_DNA"/>
</dbReference>
<organism evidence="1 2">
    <name type="scientific">Abeliophyllum distichum</name>
    <dbReference type="NCBI Taxonomy" id="126358"/>
    <lineage>
        <taxon>Eukaryota</taxon>
        <taxon>Viridiplantae</taxon>
        <taxon>Streptophyta</taxon>
        <taxon>Embryophyta</taxon>
        <taxon>Tracheophyta</taxon>
        <taxon>Spermatophyta</taxon>
        <taxon>Magnoliopsida</taxon>
        <taxon>eudicotyledons</taxon>
        <taxon>Gunneridae</taxon>
        <taxon>Pentapetalae</taxon>
        <taxon>asterids</taxon>
        <taxon>lamiids</taxon>
        <taxon>Lamiales</taxon>
        <taxon>Oleaceae</taxon>
        <taxon>Forsythieae</taxon>
        <taxon>Abeliophyllum</taxon>
    </lineage>
</organism>
<comment type="caution">
    <text evidence="1">The sequence shown here is derived from an EMBL/GenBank/DDBJ whole genome shotgun (WGS) entry which is preliminary data.</text>
</comment>
<gene>
    <name evidence="1" type="ORF">Adt_45331</name>
</gene>
<evidence type="ECO:0000313" key="2">
    <source>
        <dbReference type="Proteomes" id="UP001604336"/>
    </source>
</evidence>
<keyword evidence="2" id="KW-1185">Reference proteome</keyword>
<proteinExistence type="predicted"/>
<evidence type="ECO:0000313" key="1">
    <source>
        <dbReference type="EMBL" id="KAL2461911.1"/>
    </source>
</evidence>
<accession>A0ABD1PDD5</accession>